<keyword evidence="3" id="KW-1185">Reference proteome</keyword>
<sequence>MKQSNQQWKSRFEALEMCLSEEQAHSEQSWRRKLEEMENEKSQLCVPCGLKRRRTGRKLALSTKVQLEKANQLQEEKEKKDEKEEHDDSKGGVGKDGNTGG</sequence>
<feature type="compositionally biased region" description="Polar residues" evidence="1">
    <location>
        <begin position="63"/>
        <end position="73"/>
    </location>
</feature>
<dbReference type="Proteomes" id="UP001314229">
    <property type="component" value="Unassembled WGS sequence"/>
</dbReference>
<dbReference type="AlphaFoldDB" id="A0AAV1NRK4"/>
<proteinExistence type="predicted"/>
<comment type="caution">
    <text evidence="2">The sequence shown here is derived from an EMBL/GenBank/DDBJ whole genome shotgun (WGS) entry which is preliminary data.</text>
</comment>
<dbReference type="EMBL" id="CAWUFR010000055">
    <property type="protein sequence ID" value="CAK6962091.1"/>
    <property type="molecule type" value="Genomic_DNA"/>
</dbReference>
<name>A0AAV1NRK4_SCOSC</name>
<feature type="region of interest" description="Disordered" evidence="1">
    <location>
        <begin position="57"/>
        <end position="101"/>
    </location>
</feature>
<feature type="compositionally biased region" description="Gly residues" evidence="1">
    <location>
        <begin position="91"/>
        <end position="101"/>
    </location>
</feature>
<accession>A0AAV1NRK4</accession>
<gene>
    <name evidence="2" type="ORF">FSCOSCO3_A027793</name>
</gene>
<feature type="compositionally biased region" description="Basic and acidic residues" evidence="1">
    <location>
        <begin position="74"/>
        <end position="90"/>
    </location>
</feature>
<protein>
    <submittedName>
        <fullName evidence="2">Protein MNN4-like</fullName>
    </submittedName>
</protein>
<organism evidence="2 3">
    <name type="scientific">Scomber scombrus</name>
    <name type="common">Atlantic mackerel</name>
    <name type="synonym">Scomber vernalis</name>
    <dbReference type="NCBI Taxonomy" id="13677"/>
    <lineage>
        <taxon>Eukaryota</taxon>
        <taxon>Metazoa</taxon>
        <taxon>Chordata</taxon>
        <taxon>Craniata</taxon>
        <taxon>Vertebrata</taxon>
        <taxon>Euteleostomi</taxon>
        <taxon>Actinopterygii</taxon>
        <taxon>Neopterygii</taxon>
        <taxon>Teleostei</taxon>
        <taxon>Neoteleostei</taxon>
        <taxon>Acanthomorphata</taxon>
        <taxon>Pelagiaria</taxon>
        <taxon>Scombriformes</taxon>
        <taxon>Scombridae</taxon>
        <taxon>Scomber</taxon>
    </lineage>
</organism>
<evidence type="ECO:0000313" key="3">
    <source>
        <dbReference type="Proteomes" id="UP001314229"/>
    </source>
</evidence>
<evidence type="ECO:0000256" key="1">
    <source>
        <dbReference type="SAM" id="MobiDB-lite"/>
    </source>
</evidence>
<reference evidence="2 3" key="1">
    <citation type="submission" date="2024-01" db="EMBL/GenBank/DDBJ databases">
        <authorList>
            <person name="Alioto T."/>
            <person name="Alioto T."/>
            <person name="Gomez Garrido J."/>
        </authorList>
    </citation>
    <scope>NUCLEOTIDE SEQUENCE [LARGE SCALE GENOMIC DNA]</scope>
</reference>
<evidence type="ECO:0000313" key="2">
    <source>
        <dbReference type="EMBL" id="CAK6962091.1"/>
    </source>
</evidence>